<dbReference type="InterPro" id="IPR050570">
    <property type="entry name" value="Cell_wall_metabolism_enzyme"/>
</dbReference>
<gene>
    <name evidence="5" type="ORF">LX70_01437</name>
</gene>
<evidence type="ECO:0000256" key="3">
    <source>
        <dbReference type="SAM" id="SignalP"/>
    </source>
</evidence>
<name>A0A2S8S9W8_9RHOB</name>
<keyword evidence="3" id="KW-0732">Signal</keyword>
<dbReference type="GO" id="GO:0004222">
    <property type="term" value="F:metalloendopeptidase activity"/>
    <property type="evidence" value="ECO:0007669"/>
    <property type="project" value="TreeGrafter"/>
</dbReference>
<dbReference type="CDD" id="cd00118">
    <property type="entry name" value="LysM"/>
    <property type="match status" value="1"/>
</dbReference>
<dbReference type="Pfam" id="PF01551">
    <property type="entry name" value="Peptidase_M23"/>
    <property type="match status" value="1"/>
</dbReference>
<feature type="domain" description="LysM" evidence="4">
    <location>
        <begin position="69"/>
        <end position="113"/>
    </location>
</feature>
<dbReference type="CDD" id="cd12797">
    <property type="entry name" value="M23_peptidase"/>
    <property type="match status" value="1"/>
</dbReference>
<dbReference type="InterPro" id="IPR018392">
    <property type="entry name" value="LysM"/>
</dbReference>
<dbReference type="PROSITE" id="PS51257">
    <property type="entry name" value="PROKAR_LIPOPROTEIN"/>
    <property type="match status" value="1"/>
</dbReference>
<dbReference type="Gene3D" id="2.70.70.10">
    <property type="entry name" value="Glucose Permease (Domain IIA)"/>
    <property type="match status" value="1"/>
</dbReference>
<evidence type="ECO:0000259" key="4">
    <source>
        <dbReference type="PROSITE" id="PS51782"/>
    </source>
</evidence>
<dbReference type="PANTHER" id="PTHR21666:SF263">
    <property type="entry name" value="MUREIN HYDROLASE ACTIVATOR NLPD"/>
    <property type="match status" value="1"/>
</dbReference>
<feature type="domain" description="LysM" evidence="4">
    <location>
        <begin position="169"/>
        <end position="213"/>
    </location>
</feature>
<reference evidence="5 6" key="1">
    <citation type="submission" date="2018-02" db="EMBL/GenBank/DDBJ databases">
        <title>Genomic Encyclopedia of Archaeal and Bacterial Type Strains, Phase II (KMG-II): from individual species to whole genera.</title>
        <authorList>
            <person name="Goeker M."/>
        </authorList>
    </citation>
    <scope>NUCLEOTIDE SEQUENCE [LARGE SCALE GENOMIC DNA]</scope>
    <source>
        <strain evidence="5 6">DSM 18921</strain>
    </source>
</reference>
<dbReference type="PROSITE" id="PS51782">
    <property type="entry name" value="LYSM"/>
    <property type="match status" value="2"/>
</dbReference>
<dbReference type="InterPro" id="IPR016047">
    <property type="entry name" value="M23ase_b-sheet_dom"/>
</dbReference>
<dbReference type="Pfam" id="PF01476">
    <property type="entry name" value="LysM"/>
    <property type="match status" value="2"/>
</dbReference>
<evidence type="ECO:0000256" key="2">
    <source>
        <dbReference type="SAM" id="MobiDB-lite"/>
    </source>
</evidence>
<feature type="signal peptide" evidence="3">
    <location>
        <begin position="1"/>
        <end position="21"/>
    </location>
</feature>
<feature type="chain" id="PRO_5015580683" evidence="3">
    <location>
        <begin position="22"/>
        <end position="392"/>
    </location>
</feature>
<keyword evidence="6" id="KW-1185">Reference proteome</keyword>
<dbReference type="SUPFAM" id="SSF51261">
    <property type="entry name" value="Duplicated hybrid motif"/>
    <property type="match status" value="1"/>
</dbReference>
<dbReference type="Proteomes" id="UP000238338">
    <property type="component" value="Unassembled WGS sequence"/>
</dbReference>
<dbReference type="AlphaFoldDB" id="A0A2S8S9W8"/>
<evidence type="ECO:0000313" key="5">
    <source>
        <dbReference type="EMBL" id="PQV57631.1"/>
    </source>
</evidence>
<dbReference type="SMART" id="SM00257">
    <property type="entry name" value="LysM"/>
    <property type="match status" value="2"/>
</dbReference>
<dbReference type="Gene3D" id="3.10.350.10">
    <property type="entry name" value="LysM domain"/>
    <property type="match status" value="1"/>
</dbReference>
<dbReference type="RefSeq" id="WP_105513864.1">
    <property type="nucleotide sequence ID" value="NZ_PVEP01000002.1"/>
</dbReference>
<dbReference type="InterPro" id="IPR036779">
    <property type="entry name" value="LysM_dom_sf"/>
</dbReference>
<feature type="region of interest" description="Disordered" evidence="2">
    <location>
        <begin position="224"/>
        <end position="276"/>
    </location>
</feature>
<proteinExistence type="inferred from homology"/>
<protein>
    <submittedName>
        <fullName evidence="5">Murein DD-endopeptidase MepM/ murein hydrolase activator NlpD</fullName>
    </submittedName>
</protein>
<evidence type="ECO:0000313" key="6">
    <source>
        <dbReference type="Proteomes" id="UP000238338"/>
    </source>
</evidence>
<accession>A0A2S8S9W8</accession>
<dbReference type="OrthoDB" id="9795421at2"/>
<comment type="caution">
    <text evidence="5">The sequence shown here is derived from an EMBL/GenBank/DDBJ whole genome shotgun (WGS) entry which is preliminary data.</text>
</comment>
<dbReference type="InterPro" id="IPR011055">
    <property type="entry name" value="Dup_hybrid_motif"/>
</dbReference>
<keyword evidence="5" id="KW-0378">Hydrolase</keyword>
<dbReference type="PANTHER" id="PTHR21666">
    <property type="entry name" value="PEPTIDASE-RELATED"/>
    <property type="match status" value="1"/>
</dbReference>
<sequence>MSRRHLSPLPALAGISLLALTACDPNGGFDIDMRNFGRGGFDTTDAARNATLPRPSTDDRGVISYPTYQIVVARRGDTVQSVADRIGLPGGELATYNAIAPATVLREGEVLALPRRVAGGAVPPTTSAPVGGIDVTTIASGAIDRAEQGSPAIGSAPRTTSTIGQTEPIRHRVQRGETAYSVARLYNVNVKALADWNGLGPDLAVREGQTLLIPIAMAQGRTASAETVTAPGAGSPTPTPPSAAKPLPAEKTAPAAQAPKTPSAPDLGAQKTAASGTSKLAMPVSGKIIRGYQKKKNDGIDIAAPAGTTVTAAGDGTAAAITKDTDGVPVLVVRHEGNLLTIYANIDKLTVAKGDKVKRGQPIAKVRATDPAFVHFEVRQGFESVDPMPYLQ</sequence>
<dbReference type="SUPFAM" id="SSF54106">
    <property type="entry name" value="LysM domain"/>
    <property type="match status" value="1"/>
</dbReference>
<organism evidence="5 6">
    <name type="scientific">Albidovulum denitrificans</name>
    <dbReference type="NCBI Taxonomy" id="404881"/>
    <lineage>
        <taxon>Bacteria</taxon>
        <taxon>Pseudomonadati</taxon>
        <taxon>Pseudomonadota</taxon>
        <taxon>Alphaproteobacteria</taxon>
        <taxon>Rhodobacterales</taxon>
        <taxon>Paracoccaceae</taxon>
        <taxon>Albidovulum</taxon>
    </lineage>
</organism>
<evidence type="ECO:0000256" key="1">
    <source>
        <dbReference type="ARBA" id="ARBA00038420"/>
    </source>
</evidence>
<dbReference type="EMBL" id="PVEP01000002">
    <property type="protein sequence ID" value="PQV57631.1"/>
    <property type="molecule type" value="Genomic_DNA"/>
</dbReference>
<comment type="similarity">
    <text evidence="1">Belongs to the E.coli NlpD/Haemophilus LppB family.</text>
</comment>
<feature type="compositionally biased region" description="Low complexity" evidence="2">
    <location>
        <begin position="244"/>
        <end position="265"/>
    </location>
</feature>